<dbReference type="InterPro" id="IPR014894">
    <property type="entry name" value="DcrB/EagT6"/>
</dbReference>
<dbReference type="Proteomes" id="UP000008793">
    <property type="component" value="Chromosome"/>
</dbReference>
<dbReference type="AlphaFoldDB" id="D8MMS2"/>
<dbReference type="GeneID" id="90510608"/>
<evidence type="ECO:0000313" key="1">
    <source>
        <dbReference type="EMBL" id="CAX58129.1"/>
    </source>
</evidence>
<organism evidence="2">
    <name type="scientific">Erwinia billingiae (strain Eb661)</name>
    <dbReference type="NCBI Taxonomy" id="634500"/>
    <lineage>
        <taxon>Bacteria</taxon>
        <taxon>Pseudomonadati</taxon>
        <taxon>Pseudomonadota</taxon>
        <taxon>Gammaproteobacteria</taxon>
        <taxon>Enterobacterales</taxon>
        <taxon>Erwiniaceae</taxon>
        <taxon>Erwinia</taxon>
    </lineage>
</organism>
<dbReference type="SUPFAM" id="SSF55724">
    <property type="entry name" value="Mog1p/PsbP-like"/>
    <property type="match status" value="1"/>
</dbReference>
<dbReference type="Pfam" id="PF08786">
    <property type="entry name" value="DcrB"/>
    <property type="match status" value="1"/>
</dbReference>
<gene>
    <name evidence="1" type="ordered locus">EbC_05980</name>
</gene>
<dbReference type="RefSeq" id="WP_013200634.1">
    <property type="nucleotide sequence ID" value="NC_014306.1"/>
</dbReference>
<proteinExistence type="predicted"/>
<sequence length="144" mass="15794">MSQPVSYHLTEGTLPLPEAVQEQSITLLKLPKIGASLVVTRAWEVKAGEEEAYLQQQLAKVKRDMKKFAADAVEDTAFGGIPAREVSMHFENHGVVVMQKLLVVMLETHLMAVTFSRAASFDEASLAVWQNIKLGFVPATGKEA</sequence>
<dbReference type="EMBL" id="FP236843">
    <property type="protein sequence ID" value="CAX58129.1"/>
    <property type="molecule type" value="Genomic_DNA"/>
</dbReference>
<dbReference type="InterPro" id="IPR016123">
    <property type="entry name" value="Mog1/PsbP_a/b/a-sand"/>
</dbReference>
<reference evidence="1 2" key="1">
    <citation type="journal article" date="2010" name="BMC Genomics">
        <title>Genome comparison of the epiphytic bacteria Erwinia billingiae and E. tasmaniensis with the pear pathogen E. pyrifoliae.</title>
        <authorList>
            <person name="Kube M."/>
            <person name="Migdoll A.M."/>
            <person name="Gehring I."/>
            <person name="Heitmann K."/>
            <person name="Mayer Y."/>
            <person name="Kuhl H."/>
            <person name="Knaust F."/>
            <person name="Geider K."/>
            <person name="Reinhardt R."/>
        </authorList>
    </citation>
    <scope>NUCLEOTIDE SEQUENCE [LARGE SCALE GENOMIC DNA]</scope>
    <source>
        <strain evidence="1 2">Eb661</strain>
    </source>
</reference>
<keyword evidence="2" id="KW-1185">Reference proteome</keyword>
<evidence type="ECO:0000313" key="2">
    <source>
        <dbReference type="Proteomes" id="UP000008793"/>
    </source>
</evidence>
<dbReference type="STRING" id="634500.EbC_05980"/>
<dbReference type="KEGG" id="ebi:EbC_05980"/>
<dbReference type="Gene3D" id="3.40.1000.10">
    <property type="entry name" value="Mog1/PsbP, alpha/beta/alpha sandwich"/>
    <property type="match status" value="1"/>
</dbReference>
<name>D8MMS2_ERWBE</name>
<dbReference type="eggNOG" id="COG5435">
    <property type="taxonomic scope" value="Bacteria"/>
</dbReference>
<accession>D8MMS2</accession>
<protein>
    <submittedName>
        <fullName evidence="1">Conserved uncharacterized protein</fullName>
    </submittedName>
</protein>
<dbReference type="HOGENOM" id="CLU_126902_4_0_6"/>